<keyword evidence="2" id="KW-0012">Acyltransferase</keyword>
<dbReference type="EMBL" id="CP141261">
    <property type="protein sequence ID" value="WRL61746.1"/>
    <property type="molecule type" value="Genomic_DNA"/>
</dbReference>
<evidence type="ECO:0000259" key="3">
    <source>
        <dbReference type="PROSITE" id="PS51186"/>
    </source>
</evidence>
<feature type="domain" description="N-acetyltransferase" evidence="3">
    <location>
        <begin position="18"/>
        <end position="172"/>
    </location>
</feature>
<proteinExistence type="predicted"/>
<accession>A0ABZ1AUZ2</accession>
<dbReference type="CDD" id="cd04301">
    <property type="entry name" value="NAT_SF"/>
    <property type="match status" value="1"/>
</dbReference>
<keyword evidence="1" id="KW-0808">Transferase</keyword>
<dbReference type="Pfam" id="PF00583">
    <property type="entry name" value="Acetyltransf_1"/>
    <property type="match status" value="1"/>
</dbReference>
<evidence type="ECO:0000313" key="5">
    <source>
        <dbReference type="Proteomes" id="UP001324287"/>
    </source>
</evidence>
<dbReference type="PROSITE" id="PS51186">
    <property type="entry name" value="GNAT"/>
    <property type="match status" value="1"/>
</dbReference>
<sequence>MTSGGTLPAPLVLGGRALLLRRAAAADLPALVALLADDPFGAAREEPGDLAPYRRAFDLVDRDPAHTLLVVVEEDSVVGTLQLTLLPGLSRGGALRGQIEAVRVAAGLRGQGLGAAMIGWAVEEARRQGAALVQLTTDTRRHDARRFYERLGFVASHDGMKLLLRSPPRLVP</sequence>
<gene>
    <name evidence="4" type="ORF">U6N30_16580</name>
</gene>
<organism evidence="4 5">
    <name type="scientific">Blastococcus brunescens</name>
    <dbReference type="NCBI Taxonomy" id="1564165"/>
    <lineage>
        <taxon>Bacteria</taxon>
        <taxon>Bacillati</taxon>
        <taxon>Actinomycetota</taxon>
        <taxon>Actinomycetes</taxon>
        <taxon>Geodermatophilales</taxon>
        <taxon>Geodermatophilaceae</taxon>
        <taxon>Blastococcus</taxon>
    </lineage>
</organism>
<reference evidence="4 5" key="1">
    <citation type="submission" date="2023-12" db="EMBL/GenBank/DDBJ databases">
        <title>Blastococcus brunescens sp. nov., an actonobacterium isolated from sandstone collected in sahara desert.</title>
        <authorList>
            <person name="Gtari M."/>
            <person name="Ghodhbane F."/>
        </authorList>
    </citation>
    <scope>NUCLEOTIDE SEQUENCE [LARGE SCALE GENOMIC DNA]</scope>
    <source>
        <strain evidence="4 5">BMG 8361</strain>
    </source>
</reference>
<evidence type="ECO:0000313" key="4">
    <source>
        <dbReference type="EMBL" id="WRL61746.1"/>
    </source>
</evidence>
<dbReference type="InterPro" id="IPR000182">
    <property type="entry name" value="GNAT_dom"/>
</dbReference>
<dbReference type="PANTHER" id="PTHR43877">
    <property type="entry name" value="AMINOALKYLPHOSPHONATE N-ACETYLTRANSFERASE-RELATED-RELATED"/>
    <property type="match status" value="1"/>
</dbReference>
<protein>
    <submittedName>
        <fullName evidence="4">GNAT family N-acetyltransferase</fullName>
    </submittedName>
</protein>
<dbReference type="Gene3D" id="3.40.630.30">
    <property type="match status" value="1"/>
</dbReference>
<dbReference type="RefSeq" id="WP_324273107.1">
    <property type="nucleotide sequence ID" value="NZ_CP141261.1"/>
</dbReference>
<dbReference type="InterPro" id="IPR016181">
    <property type="entry name" value="Acyl_CoA_acyltransferase"/>
</dbReference>
<keyword evidence="5" id="KW-1185">Reference proteome</keyword>
<evidence type="ECO:0000256" key="2">
    <source>
        <dbReference type="ARBA" id="ARBA00023315"/>
    </source>
</evidence>
<dbReference type="InterPro" id="IPR050832">
    <property type="entry name" value="Bact_Acetyltransf"/>
</dbReference>
<evidence type="ECO:0000256" key="1">
    <source>
        <dbReference type="ARBA" id="ARBA00022679"/>
    </source>
</evidence>
<dbReference type="SUPFAM" id="SSF55729">
    <property type="entry name" value="Acyl-CoA N-acyltransferases (Nat)"/>
    <property type="match status" value="1"/>
</dbReference>
<name>A0ABZ1AUZ2_9ACTN</name>
<dbReference type="Proteomes" id="UP001324287">
    <property type="component" value="Chromosome"/>
</dbReference>
<dbReference type="PANTHER" id="PTHR43877:SF2">
    <property type="entry name" value="AMINOALKYLPHOSPHONATE N-ACETYLTRANSFERASE-RELATED"/>
    <property type="match status" value="1"/>
</dbReference>